<feature type="transmembrane region" description="Helical" evidence="1">
    <location>
        <begin position="12"/>
        <end position="29"/>
    </location>
</feature>
<dbReference type="AlphaFoldDB" id="A0A0C3C0D6"/>
<name>A0A0C3C0D6_PILCF</name>
<keyword evidence="3" id="KW-1185">Reference proteome</keyword>
<proteinExistence type="predicted"/>
<dbReference type="EMBL" id="KN832992">
    <property type="protein sequence ID" value="KIM83057.1"/>
    <property type="molecule type" value="Genomic_DNA"/>
</dbReference>
<reference evidence="3" key="2">
    <citation type="submission" date="2015-01" db="EMBL/GenBank/DDBJ databases">
        <title>Evolutionary Origins and Diversification of the Mycorrhizal Mutualists.</title>
        <authorList>
            <consortium name="DOE Joint Genome Institute"/>
            <consortium name="Mycorrhizal Genomics Consortium"/>
            <person name="Kohler A."/>
            <person name="Kuo A."/>
            <person name="Nagy L.G."/>
            <person name="Floudas D."/>
            <person name="Copeland A."/>
            <person name="Barry K.W."/>
            <person name="Cichocki N."/>
            <person name="Veneault-Fourrey C."/>
            <person name="LaButti K."/>
            <person name="Lindquist E.A."/>
            <person name="Lipzen A."/>
            <person name="Lundell T."/>
            <person name="Morin E."/>
            <person name="Murat C."/>
            <person name="Riley R."/>
            <person name="Ohm R."/>
            <person name="Sun H."/>
            <person name="Tunlid A."/>
            <person name="Henrissat B."/>
            <person name="Grigoriev I.V."/>
            <person name="Hibbett D.S."/>
            <person name="Martin F."/>
        </authorList>
    </citation>
    <scope>NUCLEOTIDE SEQUENCE [LARGE SCALE GENOMIC DNA]</scope>
    <source>
        <strain evidence="3">F 1598</strain>
    </source>
</reference>
<reference evidence="2 3" key="1">
    <citation type="submission" date="2014-04" db="EMBL/GenBank/DDBJ databases">
        <authorList>
            <consortium name="DOE Joint Genome Institute"/>
            <person name="Kuo A."/>
            <person name="Tarkka M."/>
            <person name="Buscot F."/>
            <person name="Kohler A."/>
            <person name="Nagy L.G."/>
            <person name="Floudas D."/>
            <person name="Copeland A."/>
            <person name="Barry K.W."/>
            <person name="Cichocki N."/>
            <person name="Veneault-Fourrey C."/>
            <person name="LaButti K."/>
            <person name="Lindquist E.A."/>
            <person name="Lipzen A."/>
            <person name="Lundell T."/>
            <person name="Morin E."/>
            <person name="Murat C."/>
            <person name="Sun H."/>
            <person name="Tunlid A."/>
            <person name="Henrissat B."/>
            <person name="Grigoriev I.V."/>
            <person name="Hibbett D.S."/>
            <person name="Martin F."/>
            <person name="Nordberg H.P."/>
            <person name="Cantor M.N."/>
            <person name="Hua S.X."/>
        </authorList>
    </citation>
    <scope>NUCLEOTIDE SEQUENCE [LARGE SCALE GENOMIC DNA]</scope>
    <source>
        <strain evidence="2 3">F 1598</strain>
    </source>
</reference>
<dbReference type="OrthoDB" id="5598396at2759"/>
<evidence type="ECO:0000256" key="1">
    <source>
        <dbReference type="SAM" id="Phobius"/>
    </source>
</evidence>
<evidence type="ECO:0000313" key="2">
    <source>
        <dbReference type="EMBL" id="KIM83057.1"/>
    </source>
</evidence>
<dbReference type="STRING" id="765440.A0A0C3C0D6"/>
<evidence type="ECO:0000313" key="3">
    <source>
        <dbReference type="Proteomes" id="UP000054166"/>
    </source>
</evidence>
<dbReference type="HOGENOM" id="CLU_950328_0_0_1"/>
<dbReference type="Proteomes" id="UP000054166">
    <property type="component" value="Unassembled WGS sequence"/>
</dbReference>
<accession>A0A0C3C0D6</accession>
<gene>
    <name evidence="2" type="ORF">PILCRDRAFT_88310</name>
</gene>
<dbReference type="InParanoid" id="A0A0C3C0D6"/>
<sequence length="293" mass="32733">MVLWTDANVTINIFFLELVTILSAVHYAASLPHPPRKLVIFTDSLDSVGVFNSLSHPLICAPMGAIAGALEEVLLEVLVSGLKYLMDIYPDFNASHSHPLVQAAINGSKKACADPVCQKLPLWPAHLKAFLQKARLMRKYDDLLFAVILACCFYGCHCTGELVIKSDKHLFDWKKIIKFYSSTDVLFIEQDVTSPVLLLHDIHDVHAVLLVCEDGSIPDQSWFDTNFFGMLDCTYRGHSARAGGAAFYVSLGLSEDVIQALRCWSSQAWKIYIRDNPSIRAEYQLALLCQQQI</sequence>
<keyword evidence="1" id="KW-1133">Transmembrane helix</keyword>
<keyword evidence="1" id="KW-0812">Transmembrane</keyword>
<keyword evidence="1" id="KW-0472">Membrane</keyword>
<protein>
    <submittedName>
        <fullName evidence="2">Uncharacterized protein</fullName>
    </submittedName>
</protein>
<organism evidence="2 3">
    <name type="scientific">Piloderma croceum (strain F 1598)</name>
    <dbReference type="NCBI Taxonomy" id="765440"/>
    <lineage>
        <taxon>Eukaryota</taxon>
        <taxon>Fungi</taxon>
        <taxon>Dikarya</taxon>
        <taxon>Basidiomycota</taxon>
        <taxon>Agaricomycotina</taxon>
        <taxon>Agaricomycetes</taxon>
        <taxon>Agaricomycetidae</taxon>
        <taxon>Atheliales</taxon>
        <taxon>Atheliaceae</taxon>
        <taxon>Piloderma</taxon>
    </lineage>
</organism>